<evidence type="ECO:0000313" key="5">
    <source>
        <dbReference type="RefSeq" id="XP_030527726.1"/>
    </source>
</evidence>
<dbReference type="Pfam" id="PF03514">
    <property type="entry name" value="GRAS"/>
    <property type="match status" value="1"/>
</dbReference>
<evidence type="ECO:0000256" key="3">
    <source>
        <dbReference type="PROSITE-ProRule" id="PRU01191"/>
    </source>
</evidence>
<name>A0A8B8NYV9_9MYRT</name>
<feature type="region of interest" description="SAW" evidence="3">
    <location>
        <begin position="436"/>
        <end position="510"/>
    </location>
</feature>
<dbReference type="PANTHER" id="PTHR31636">
    <property type="entry name" value="OSJNBA0084A10.13 PROTEIN-RELATED"/>
    <property type="match status" value="1"/>
</dbReference>
<dbReference type="PROSITE" id="PS50985">
    <property type="entry name" value="GRAS"/>
    <property type="match status" value="1"/>
</dbReference>
<feature type="region of interest" description="PFYRE" evidence="3">
    <location>
        <begin position="342"/>
        <end position="433"/>
    </location>
</feature>
<dbReference type="Proteomes" id="UP000827889">
    <property type="component" value="Chromosome 1"/>
</dbReference>
<keyword evidence="4" id="KW-1185">Reference proteome</keyword>
<feature type="short sequence motif" description="VHIID" evidence="3">
    <location>
        <begin position="252"/>
        <end position="256"/>
    </location>
</feature>
<dbReference type="AlphaFoldDB" id="A0A8B8NYV9"/>
<accession>A0A8B8NYV9</accession>
<proteinExistence type="inferred from homology"/>
<evidence type="ECO:0000256" key="1">
    <source>
        <dbReference type="ARBA" id="ARBA00023015"/>
    </source>
</evidence>
<protein>
    <submittedName>
        <fullName evidence="5">GRAS family protein RAD1-like</fullName>
    </submittedName>
</protein>
<dbReference type="OrthoDB" id="1861598at2759"/>
<dbReference type="KEGG" id="rarg:115739015"/>
<dbReference type="RefSeq" id="XP_030527726.1">
    <property type="nucleotide sequence ID" value="XM_030671866.2"/>
</dbReference>
<feature type="region of interest" description="Leucine repeat II (LRII)" evidence="3">
    <location>
        <begin position="301"/>
        <end position="333"/>
    </location>
</feature>
<reference evidence="4" key="1">
    <citation type="submission" date="2025-05" db="UniProtKB">
        <authorList>
            <consortium name="RefSeq"/>
        </authorList>
    </citation>
    <scope>NUCLEOTIDE SEQUENCE [LARGE SCALE GENOMIC DNA]</scope>
</reference>
<keyword evidence="1" id="KW-0805">Transcription regulation</keyword>
<keyword evidence="2" id="KW-0804">Transcription</keyword>
<comment type="similarity">
    <text evidence="3">Belongs to the GRAS family.</text>
</comment>
<gene>
    <name evidence="5" type="primary">LOC115739015</name>
</gene>
<evidence type="ECO:0000313" key="4">
    <source>
        <dbReference type="Proteomes" id="UP000827889"/>
    </source>
</evidence>
<reference evidence="5" key="2">
    <citation type="submission" date="2025-08" db="UniProtKB">
        <authorList>
            <consortium name="RefSeq"/>
        </authorList>
    </citation>
    <scope>IDENTIFICATION</scope>
    <source>
        <tissue evidence="5">Leaf</tissue>
    </source>
</reference>
<sequence>MGPGYLQPELYGEDHNDESQVLDLNHSTLERYSDSSTAHLESIHDSALQTFSDETRDCKRLKVEPSVGESIESHEIGYHGCGGMRTNSFNSLPKLQFRDHIWAYSQRYLAVEAMAEAAAAIMRGDQSETGEEVNGDAMKLVQQLIACAEAVACRDKPHASALLSELSSKSLVFGTSFQRVASCFVQGLADRLALVQPLGAVGVVGQSAREMVMTNEREEALCLVYEICPYIQFSHFIANESILEAFEGESSIHVVDLGMTQGLPHGHQWRNLISSLAKRPGSSSCHLKITGVGNCKEGLQMIGDELKHYAKGLGVNFEFFMVQSNLENLQAGDFSLLEGEVLVINSILQLHCVVKESQGALNSVLQILHKLSPKLLVLVEQDSSHNGPFFLGRFMEALHYYSAIFDALDAMLPKYDTRRAKMEQFFFAEEIKNIVSCEGPARVERHERIDQWCRRMSRAGFQSVPIKMLTQAKQWLAKFKVCEGYTIVEEKECLVLGWNAKPIIAASCWKCS</sequence>
<organism evidence="4 5">
    <name type="scientific">Rhodamnia argentea</name>
    <dbReference type="NCBI Taxonomy" id="178133"/>
    <lineage>
        <taxon>Eukaryota</taxon>
        <taxon>Viridiplantae</taxon>
        <taxon>Streptophyta</taxon>
        <taxon>Embryophyta</taxon>
        <taxon>Tracheophyta</taxon>
        <taxon>Spermatophyta</taxon>
        <taxon>Magnoliopsida</taxon>
        <taxon>eudicotyledons</taxon>
        <taxon>Gunneridae</taxon>
        <taxon>Pentapetalae</taxon>
        <taxon>rosids</taxon>
        <taxon>malvids</taxon>
        <taxon>Myrtales</taxon>
        <taxon>Myrtaceae</taxon>
        <taxon>Myrtoideae</taxon>
        <taxon>Myrteae</taxon>
        <taxon>Australasian group</taxon>
        <taxon>Rhodamnia</taxon>
    </lineage>
</organism>
<comment type="caution">
    <text evidence="3">Lacks conserved residue(s) required for the propagation of feature annotation.</text>
</comment>
<dbReference type="InterPro" id="IPR005202">
    <property type="entry name" value="TF_GRAS"/>
</dbReference>
<dbReference type="GeneID" id="115739015"/>
<evidence type="ECO:0000256" key="2">
    <source>
        <dbReference type="ARBA" id="ARBA00023163"/>
    </source>
</evidence>